<keyword evidence="2 5" id="KW-0560">Oxidoreductase</keyword>
<dbReference type="GO" id="GO:0004316">
    <property type="term" value="F:3-oxoacyl-[acyl-carrier-protein] reductase (NADPH) activity"/>
    <property type="evidence" value="ECO:0007669"/>
    <property type="project" value="UniProtKB-EC"/>
</dbReference>
<dbReference type="InterPro" id="IPR057326">
    <property type="entry name" value="KR_dom"/>
</dbReference>
<dbReference type="Gene3D" id="3.40.50.720">
    <property type="entry name" value="NAD(P)-binding Rossmann-like Domain"/>
    <property type="match status" value="1"/>
</dbReference>
<dbReference type="AlphaFoldDB" id="A0A292ZFS1"/>
<dbReference type="PANTHER" id="PTHR43976:SF16">
    <property type="entry name" value="SHORT-CHAIN DEHYDROGENASE_REDUCTASE FAMILY PROTEIN"/>
    <property type="match status" value="1"/>
</dbReference>
<accession>A0A292ZFS1</accession>
<dbReference type="EMBL" id="BEWI01000031">
    <property type="protein sequence ID" value="GAY21746.1"/>
    <property type="molecule type" value="Genomic_DNA"/>
</dbReference>
<feature type="domain" description="Ketoreductase" evidence="4">
    <location>
        <begin position="5"/>
        <end position="171"/>
    </location>
</feature>
<dbReference type="RefSeq" id="WP_099185846.1">
    <property type="nucleotide sequence ID" value="NZ_BEWI01000031.1"/>
</dbReference>
<comment type="similarity">
    <text evidence="1 3">Belongs to the short-chain dehydrogenases/reductases (SDR) family.</text>
</comment>
<dbReference type="InterPro" id="IPR051911">
    <property type="entry name" value="SDR_oxidoreductase"/>
</dbReference>
<evidence type="ECO:0000256" key="1">
    <source>
        <dbReference type="ARBA" id="ARBA00006484"/>
    </source>
</evidence>
<dbReference type="SMART" id="SM00822">
    <property type="entry name" value="PKS_KR"/>
    <property type="match status" value="1"/>
</dbReference>
<dbReference type="PRINTS" id="PR00081">
    <property type="entry name" value="GDHRDH"/>
</dbReference>
<reference evidence="5 6" key="2">
    <citation type="journal article" date="2013" name="Environ. Sci. Technol.">
        <title>The 4-tert-butylphenol-utilizing bacterium Sphingobium fuliginis OMI can degrade bisphenols via phenolic ring hydroxylation and meta-cleavage pathway.</title>
        <authorList>
            <person name="Ogata Y."/>
            <person name="Goda S."/>
            <person name="Toyama T."/>
            <person name="Sei K."/>
            <person name="Ike M."/>
        </authorList>
    </citation>
    <scope>NUCLEOTIDE SEQUENCE [LARGE SCALE GENOMIC DNA]</scope>
    <source>
        <strain evidence="5 6">OMI</strain>
    </source>
</reference>
<dbReference type="InterPro" id="IPR002347">
    <property type="entry name" value="SDR_fam"/>
</dbReference>
<dbReference type="PRINTS" id="PR00080">
    <property type="entry name" value="SDRFAMILY"/>
</dbReference>
<sequence length="266" mass="27958">MSEAKHWLITGISSGIGAALADAALERGDSVVGTARSDEDVAKFNDRAPGRSKAVRLDVTNPTDVEKTIAAIIADGPLDIVVNNAGQSIYGAFEETSIAEAKALFDVNLFGPWALAQAVLPHFREKRAGHLIHMSSGCGLNGTPGLSAYCASKFALEGLSEALSYEAAQFGIKLLIVEPGAVATKFISHGTRETAQRMPEYGFLSGDGKAALEGYYATCAASPESVAQAVLRAIENPETPLRLIVGDDMRDPVRAKGEQLLSLANA</sequence>
<dbReference type="CDD" id="cd05374">
    <property type="entry name" value="17beta-HSD-like_SDR_c"/>
    <property type="match status" value="1"/>
</dbReference>
<dbReference type="PROSITE" id="PS00061">
    <property type="entry name" value="ADH_SHORT"/>
    <property type="match status" value="1"/>
</dbReference>
<dbReference type="PANTHER" id="PTHR43976">
    <property type="entry name" value="SHORT CHAIN DEHYDROGENASE"/>
    <property type="match status" value="1"/>
</dbReference>
<name>A0A292ZFS1_SPHSA</name>
<dbReference type="EC" id="1.1.1.100" evidence="5"/>
<dbReference type="Proteomes" id="UP000221538">
    <property type="component" value="Unassembled WGS sequence"/>
</dbReference>
<protein>
    <submittedName>
        <fullName evidence="5">3-oxoacyl-[acyl-carrier protein] reductase</fullName>
        <ecNumber evidence="5">1.1.1.100</ecNumber>
    </submittedName>
</protein>
<dbReference type="Pfam" id="PF00106">
    <property type="entry name" value="adh_short"/>
    <property type="match status" value="1"/>
</dbReference>
<evidence type="ECO:0000313" key="5">
    <source>
        <dbReference type="EMBL" id="GAY21746.1"/>
    </source>
</evidence>
<gene>
    <name evidence="5" type="ORF">SFOMI_2299</name>
</gene>
<dbReference type="InterPro" id="IPR036291">
    <property type="entry name" value="NAD(P)-bd_dom_sf"/>
</dbReference>
<organism evidence="5 6">
    <name type="scientific">Sphingobium fuliginis (strain ATCC 27551)</name>
    <dbReference type="NCBI Taxonomy" id="336203"/>
    <lineage>
        <taxon>Bacteria</taxon>
        <taxon>Pseudomonadati</taxon>
        <taxon>Pseudomonadota</taxon>
        <taxon>Alphaproteobacteria</taxon>
        <taxon>Sphingomonadales</taxon>
        <taxon>Sphingomonadaceae</taxon>
        <taxon>Sphingobium</taxon>
    </lineage>
</organism>
<proteinExistence type="inferred from homology"/>
<dbReference type="SUPFAM" id="SSF51735">
    <property type="entry name" value="NAD(P)-binding Rossmann-fold domains"/>
    <property type="match status" value="1"/>
</dbReference>
<dbReference type="InterPro" id="IPR020904">
    <property type="entry name" value="Sc_DH/Rdtase_CS"/>
</dbReference>
<comment type="caution">
    <text evidence="5">The sequence shown here is derived from an EMBL/GenBank/DDBJ whole genome shotgun (WGS) entry which is preliminary data.</text>
</comment>
<reference evidence="5 6" key="1">
    <citation type="journal article" date="2013" name="Biodegradation">
        <title>Occurrence of 4-tert-butylphenol (4-t-BP) biodegradation in an aquatic sample caused by the presence of Spirodela polyrrhiza and isolation of a 4-t-BP-utilizing bacterium.</title>
        <authorList>
            <person name="Ogata Y."/>
            <person name="Toyama T."/>
            <person name="Yu N."/>
            <person name="Wang X."/>
            <person name="Sei K."/>
            <person name="Ike M."/>
        </authorList>
    </citation>
    <scope>NUCLEOTIDE SEQUENCE [LARGE SCALE GENOMIC DNA]</scope>
    <source>
        <strain evidence="5 6">OMI</strain>
    </source>
</reference>
<evidence type="ECO:0000259" key="4">
    <source>
        <dbReference type="SMART" id="SM00822"/>
    </source>
</evidence>
<evidence type="ECO:0000313" key="6">
    <source>
        <dbReference type="Proteomes" id="UP000221538"/>
    </source>
</evidence>
<evidence type="ECO:0000256" key="3">
    <source>
        <dbReference type="RuleBase" id="RU000363"/>
    </source>
</evidence>
<evidence type="ECO:0000256" key="2">
    <source>
        <dbReference type="ARBA" id="ARBA00023002"/>
    </source>
</evidence>